<dbReference type="InterPro" id="IPR001810">
    <property type="entry name" value="F-box_dom"/>
</dbReference>
<accession>A3LPF5</accession>
<feature type="domain" description="F-box" evidence="1">
    <location>
        <begin position="1"/>
        <end position="24"/>
    </location>
</feature>
<dbReference type="HOGENOM" id="CLU_1348754_0_0_1"/>
<reference evidence="2 3" key="1">
    <citation type="journal article" date="2007" name="Nat. Biotechnol.">
        <title>Genome sequence of the lignocellulose-bioconverting and xylose-fermenting yeast Pichia stipitis.</title>
        <authorList>
            <person name="Jeffries T.W."/>
            <person name="Grigoriev I.V."/>
            <person name="Grimwood J."/>
            <person name="Laplaza J.M."/>
            <person name="Aerts A."/>
            <person name="Salamov A."/>
            <person name="Schmutz J."/>
            <person name="Lindquist E."/>
            <person name="Dehal P."/>
            <person name="Shapiro H."/>
            <person name="Jin Y.S."/>
            <person name="Passoth V."/>
            <person name="Richardson P.M."/>
        </authorList>
    </citation>
    <scope>NUCLEOTIDE SEQUENCE [LARGE SCALE GENOMIC DNA]</scope>
    <source>
        <strain evidence="3">ATCC 58785 / CBS 6054 / NBRC 10063 / NRRL Y-11545</strain>
    </source>
</reference>
<evidence type="ECO:0000313" key="2">
    <source>
        <dbReference type="EMBL" id="ABN64484.2"/>
    </source>
</evidence>
<dbReference type="RefSeq" id="XP_001382513.2">
    <property type="nucleotide sequence ID" value="XM_001382476.1"/>
</dbReference>
<dbReference type="eggNOG" id="ENOG502RQ9P">
    <property type="taxonomic scope" value="Eukaryota"/>
</dbReference>
<dbReference type="PROSITE" id="PS50181">
    <property type="entry name" value="FBOX"/>
    <property type="match status" value="1"/>
</dbReference>
<dbReference type="InParanoid" id="A3LPF5"/>
<dbReference type="OrthoDB" id="4019356at2759"/>
<organism evidence="2 3">
    <name type="scientific">Scheffersomyces stipitis (strain ATCC 58785 / CBS 6054 / NBRC 10063 / NRRL Y-11545)</name>
    <name type="common">Yeast</name>
    <name type="synonym">Pichia stipitis</name>
    <dbReference type="NCBI Taxonomy" id="322104"/>
    <lineage>
        <taxon>Eukaryota</taxon>
        <taxon>Fungi</taxon>
        <taxon>Dikarya</taxon>
        <taxon>Ascomycota</taxon>
        <taxon>Saccharomycotina</taxon>
        <taxon>Pichiomycetes</taxon>
        <taxon>Debaryomycetaceae</taxon>
        <taxon>Scheffersomyces</taxon>
    </lineage>
</organism>
<evidence type="ECO:0000313" key="3">
    <source>
        <dbReference type="Proteomes" id="UP000002258"/>
    </source>
</evidence>
<evidence type="ECO:0000259" key="1">
    <source>
        <dbReference type="PROSITE" id="PS50181"/>
    </source>
</evidence>
<keyword evidence="3" id="KW-1185">Reference proteome</keyword>
<proteinExistence type="predicted"/>
<dbReference type="KEGG" id="pic:PICST_29929"/>
<dbReference type="AlphaFoldDB" id="A3LPF5"/>
<gene>
    <name evidence="2" type="ORF">PICST_29929</name>
</gene>
<name>A3LPF5_PICST</name>
<sequence>MVSILQLPDDVLAQVIRLLDTQDVKLLLMFPGLRDLANEYLYKNSKYVIYFDDKSLDSTSENDIKKDTAECEVLQSLQQHIEENDTMDTDGDDSDFELVMDTDDSCVSPKHEGIRTDTHQDLPGLRVSSLVNCDKITEHIARFRNFQVNISVSYFKDMIVQLDLYHNLIRAIFECGSEGGFDRHNHTRKNIKLLIQLNYSLNSFNDVKDCLINIDKVSEYFNHQGNNNVQIDLELNKR</sequence>
<dbReference type="OMA" id="HISHFKY"/>
<dbReference type="GeneID" id="4836997"/>
<protein>
    <recommendedName>
        <fullName evidence="1">F-box domain-containing protein</fullName>
    </recommendedName>
</protein>
<dbReference type="Proteomes" id="UP000002258">
    <property type="component" value="Chromosome 2"/>
</dbReference>
<dbReference type="EMBL" id="CP000496">
    <property type="protein sequence ID" value="ABN64484.2"/>
    <property type="molecule type" value="Genomic_DNA"/>
</dbReference>